<evidence type="ECO:0000256" key="1">
    <source>
        <dbReference type="ARBA" id="ARBA00001970"/>
    </source>
</evidence>
<comment type="catalytic activity">
    <reaction evidence="18">
        <text>monodehydro-L-ascorbate radical(out) + L-ascorbate(in) = monodehydro-L-ascorbate radical(in) + L-ascorbate(out)</text>
        <dbReference type="Rhea" id="RHEA:66524"/>
        <dbReference type="ChEBI" id="CHEBI:38290"/>
        <dbReference type="ChEBI" id="CHEBI:59513"/>
    </reaction>
    <physiologicalReaction direction="left-to-right" evidence="18">
        <dbReference type="Rhea" id="RHEA:66525"/>
    </physiologicalReaction>
</comment>
<dbReference type="InterPro" id="IPR006593">
    <property type="entry name" value="Cyt_b561/ferric_Rdtase_TM"/>
</dbReference>
<evidence type="ECO:0000256" key="11">
    <source>
        <dbReference type="ARBA" id="ARBA00022989"/>
    </source>
</evidence>
<dbReference type="Gene3D" id="1.20.120.1770">
    <property type="match status" value="1"/>
</dbReference>
<keyword evidence="9" id="KW-1278">Translocase</keyword>
<evidence type="ECO:0000256" key="12">
    <source>
        <dbReference type="ARBA" id="ARBA00023002"/>
    </source>
</evidence>
<dbReference type="SMART" id="SM00665">
    <property type="entry name" value="B561"/>
    <property type="match status" value="1"/>
</dbReference>
<dbReference type="PROSITE" id="PS50939">
    <property type="entry name" value="CYTOCHROME_B561"/>
    <property type="match status" value="1"/>
</dbReference>
<evidence type="ECO:0000256" key="9">
    <source>
        <dbReference type="ARBA" id="ARBA00022967"/>
    </source>
</evidence>
<keyword evidence="12" id="KW-0560">Oxidoreductase</keyword>
<dbReference type="PANTHER" id="PTHR10106">
    <property type="entry name" value="CYTOCHROME B561-RELATED"/>
    <property type="match status" value="1"/>
</dbReference>
<reference evidence="24 25" key="1">
    <citation type="journal article" date="2018" name="Nat. Ecol. Evol.">
        <title>Shark genomes provide insights into elasmobranch evolution and the origin of vertebrates.</title>
        <authorList>
            <person name="Hara Y"/>
            <person name="Yamaguchi K"/>
            <person name="Onimaru K"/>
            <person name="Kadota M"/>
            <person name="Koyanagi M"/>
            <person name="Keeley SD"/>
            <person name="Tatsumi K"/>
            <person name="Tanaka K"/>
            <person name="Motone F"/>
            <person name="Kageyama Y"/>
            <person name="Nozu R"/>
            <person name="Adachi N"/>
            <person name="Nishimura O"/>
            <person name="Nakagawa R"/>
            <person name="Tanegashima C"/>
            <person name="Kiyatake I"/>
            <person name="Matsumoto R"/>
            <person name="Murakumo K"/>
            <person name="Nishida K"/>
            <person name="Terakita A"/>
            <person name="Kuratani S"/>
            <person name="Sato K"/>
            <person name="Hyodo S Kuraku.S."/>
        </authorList>
    </citation>
    <scope>NUCLEOTIDE SEQUENCE [LARGE SCALE GENOMIC DNA]</scope>
</reference>
<evidence type="ECO:0000256" key="17">
    <source>
        <dbReference type="ARBA" id="ARBA00031718"/>
    </source>
</evidence>
<feature type="transmembrane region" description="Helical" evidence="22">
    <location>
        <begin position="125"/>
        <end position="148"/>
    </location>
</feature>
<evidence type="ECO:0000256" key="20">
    <source>
        <dbReference type="ARBA" id="ARBA00049459"/>
    </source>
</evidence>
<keyword evidence="7 22" id="KW-0812">Transmembrane</keyword>
<evidence type="ECO:0000256" key="10">
    <source>
        <dbReference type="ARBA" id="ARBA00022982"/>
    </source>
</evidence>
<dbReference type="OrthoDB" id="907479at2759"/>
<keyword evidence="6" id="KW-0349">Heme</keyword>
<dbReference type="Pfam" id="PF03188">
    <property type="entry name" value="Cytochrom_B561"/>
    <property type="match status" value="1"/>
</dbReference>
<dbReference type="PANTHER" id="PTHR10106:SF12">
    <property type="entry name" value="PLASMA MEMBRANE ASCORBATE-DEPENDENT REDUCTASE CYBRD1"/>
    <property type="match status" value="1"/>
</dbReference>
<accession>A0A401PB39</accession>
<evidence type="ECO:0000313" key="25">
    <source>
        <dbReference type="Proteomes" id="UP000288216"/>
    </source>
</evidence>
<dbReference type="AlphaFoldDB" id="A0A401PB39"/>
<organism evidence="24 25">
    <name type="scientific">Scyliorhinus torazame</name>
    <name type="common">Cloudy catshark</name>
    <name type="synonym">Catulus torazame</name>
    <dbReference type="NCBI Taxonomy" id="75743"/>
    <lineage>
        <taxon>Eukaryota</taxon>
        <taxon>Metazoa</taxon>
        <taxon>Chordata</taxon>
        <taxon>Craniata</taxon>
        <taxon>Vertebrata</taxon>
        <taxon>Chondrichthyes</taxon>
        <taxon>Elasmobranchii</taxon>
        <taxon>Galeomorphii</taxon>
        <taxon>Galeoidea</taxon>
        <taxon>Carcharhiniformes</taxon>
        <taxon>Scyliorhinidae</taxon>
        <taxon>Scyliorhinus</taxon>
    </lineage>
</organism>
<keyword evidence="25" id="KW-1185">Reference proteome</keyword>
<feature type="transmembrane region" description="Helical" evidence="22">
    <location>
        <begin position="197"/>
        <end position="219"/>
    </location>
</feature>
<feature type="transmembrane region" description="Helical" evidence="22">
    <location>
        <begin position="93"/>
        <end position="113"/>
    </location>
</feature>
<evidence type="ECO:0000313" key="24">
    <source>
        <dbReference type="EMBL" id="GCB70338.1"/>
    </source>
</evidence>
<evidence type="ECO:0000256" key="21">
    <source>
        <dbReference type="SAM" id="MobiDB-lite"/>
    </source>
</evidence>
<evidence type="ECO:0000259" key="23">
    <source>
        <dbReference type="PROSITE" id="PS50939"/>
    </source>
</evidence>
<keyword evidence="11 22" id="KW-1133">Transmembrane helix</keyword>
<evidence type="ECO:0000256" key="5">
    <source>
        <dbReference type="ARBA" id="ARBA00022475"/>
    </source>
</evidence>
<comment type="subunit">
    <text evidence="3">Homodimer.</text>
</comment>
<feature type="region of interest" description="Disordered" evidence="21">
    <location>
        <begin position="1"/>
        <end position="27"/>
    </location>
</feature>
<comment type="subcellular location">
    <subcellularLocation>
        <location evidence="2">Apical cell membrane</location>
        <topology evidence="2">Multi-pass membrane protein</topology>
    </subcellularLocation>
</comment>
<comment type="catalytic activity">
    <reaction evidence="20">
        <text>Cu(2+)(out) + L-ascorbate(in) = Cu(+)(out) + monodehydro-L-ascorbate radical(in) + H(+)</text>
        <dbReference type="Rhea" id="RHEA:66656"/>
        <dbReference type="ChEBI" id="CHEBI:15378"/>
        <dbReference type="ChEBI" id="CHEBI:29036"/>
        <dbReference type="ChEBI" id="CHEBI:38290"/>
        <dbReference type="ChEBI" id="CHEBI:49552"/>
        <dbReference type="ChEBI" id="CHEBI:59513"/>
    </reaction>
    <physiologicalReaction direction="left-to-right" evidence="20">
        <dbReference type="Rhea" id="RHEA:66657"/>
    </physiologicalReaction>
</comment>
<dbReference type="FunFam" id="1.20.120.1770:FF:000001">
    <property type="entry name" value="Cytochrome b reductase 1"/>
    <property type="match status" value="1"/>
</dbReference>
<feature type="non-terminal residue" evidence="24">
    <location>
        <position position="1"/>
    </location>
</feature>
<evidence type="ECO:0000256" key="22">
    <source>
        <dbReference type="SAM" id="Phobius"/>
    </source>
</evidence>
<evidence type="ECO:0000256" key="2">
    <source>
        <dbReference type="ARBA" id="ARBA00004424"/>
    </source>
</evidence>
<dbReference type="OMA" id="NWHPVLA"/>
<evidence type="ECO:0000256" key="7">
    <source>
        <dbReference type="ARBA" id="ARBA00022692"/>
    </source>
</evidence>
<keyword evidence="5" id="KW-1003">Cell membrane</keyword>
<keyword evidence="10" id="KW-0249">Electron transport</keyword>
<keyword evidence="13" id="KW-0408">Iron</keyword>
<dbReference type="GO" id="GO:0046872">
    <property type="term" value="F:metal ion binding"/>
    <property type="evidence" value="ECO:0007669"/>
    <property type="project" value="UniProtKB-KW"/>
</dbReference>
<feature type="transmembrane region" description="Helical" evidence="22">
    <location>
        <begin position="245"/>
        <end position="266"/>
    </location>
</feature>
<evidence type="ECO:0000256" key="4">
    <source>
        <dbReference type="ARBA" id="ARBA00022448"/>
    </source>
</evidence>
<dbReference type="InterPro" id="IPR043205">
    <property type="entry name" value="CYB561/CYBRD1-like"/>
</dbReference>
<dbReference type="GO" id="GO:0016324">
    <property type="term" value="C:apical plasma membrane"/>
    <property type="evidence" value="ECO:0007669"/>
    <property type="project" value="UniProtKB-SubCell"/>
</dbReference>
<feature type="transmembrane region" description="Helical" evidence="22">
    <location>
        <begin position="160"/>
        <end position="185"/>
    </location>
</feature>
<sequence>SVNSLKSNLKGLRRTPEGAFSRSCSNSQGCSLRSRRHRLCEEAMEKFRQFVVFLGAAALLGSLSVVIVVIWVLHWRGGLAWDYGLLEFNWHPVLSTTGLIFINGFGIIIYRLPWTWNIRKPLMKYIHAGMNIVTFVLMVISLLAVFDFHNSKKIPNMYSLHSWIGLAAVIMHALQLLLGLCTFLLPCTPTFIRTFYMSFHVGVGLFIFGMSVTAAEMGITEKLIFSLRSGSNTTLPYSQSPPEAILVNTLGVFILLFGGCILWIAIHPEWKRPPEHLKENVGGEDASILNKTNVSAEIGNENIPEGIERLRHLHFEDVGQRATF</sequence>
<proteinExistence type="predicted"/>
<name>A0A401PB39_SCYTO</name>
<keyword evidence="8" id="KW-0479">Metal-binding</keyword>
<evidence type="ECO:0000256" key="19">
    <source>
        <dbReference type="ARBA" id="ARBA00048457"/>
    </source>
</evidence>
<evidence type="ECO:0000256" key="13">
    <source>
        <dbReference type="ARBA" id="ARBA00023004"/>
    </source>
</evidence>
<comment type="cofactor">
    <cofactor evidence="1">
        <name>heme b</name>
        <dbReference type="ChEBI" id="CHEBI:60344"/>
    </cofactor>
</comment>
<dbReference type="STRING" id="75743.A0A401PB39"/>
<comment type="catalytic activity">
    <reaction evidence="19">
        <text>Fe(3+)(out) + L-ascorbate(in) = monodehydro-L-ascorbate radical(in) + Fe(2+)(out) + H(+)</text>
        <dbReference type="Rhea" id="RHEA:30403"/>
        <dbReference type="ChEBI" id="CHEBI:15378"/>
        <dbReference type="ChEBI" id="CHEBI:29033"/>
        <dbReference type="ChEBI" id="CHEBI:29034"/>
        <dbReference type="ChEBI" id="CHEBI:38290"/>
        <dbReference type="ChEBI" id="CHEBI:59513"/>
        <dbReference type="EC" id="7.2.1.3"/>
    </reaction>
    <physiologicalReaction direction="left-to-right" evidence="19">
        <dbReference type="Rhea" id="RHEA:30404"/>
    </physiologicalReaction>
</comment>
<dbReference type="Proteomes" id="UP000288216">
    <property type="component" value="Unassembled WGS sequence"/>
</dbReference>
<evidence type="ECO:0000256" key="18">
    <source>
        <dbReference type="ARBA" id="ARBA00047447"/>
    </source>
</evidence>
<protein>
    <recommendedName>
        <fullName evidence="16">Plasma membrane ascorbate-dependent reductase CYBRD1</fullName>
        <ecNumber evidence="15">7.2.1.3</ecNumber>
    </recommendedName>
    <alternativeName>
        <fullName evidence="17">Cytochrome b reductase 1</fullName>
    </alternativeName>
</protein>
<evidence type="ECO:0000256" key="15">
    <source>
        <dbReference type="ARBA" id="ARBA00024225"/>
    </source>
</evidence>
<evidence type="ECO:0000256" key="8">
    <source>
        <dbReference type="ARBA" id="ARBA00022723"/>
    </source>
</evidence>
<dbReference type="GO" id="GO:0005765">
    <property type="term" value="C:lysosomal membrane"/>
    <property type="evidence" value="ECO:0007669"/>
    <property type="project" value="TreeGrafter"/>
</dbReference>
<evidence type="ECO:0000256" key="14">
    <source>
        <dbReference type="ARBA" id="ARBA00023136"/>
    </source>
</evidence>
<evidence type="ECO:0000256" key="16">
    <source>
        <dbReference type="ARBA" id="ARBA00024244"/>
    </source>
</evidence>
<dbReference type="EMBL" id="BFAA01004698">
    <property type="protein sequence ID" value="GCB70338.1"/>
    <property type="molecule type" value="Genomic_DNA"/>
</dbReference>
<evidence type="ECO:0000256" key="6">
    <source>
        <dbReference type="ARBA" id="ARBA00022617"/>
    </source>
</evidence>
<gene>
    <name evidence="24" type="ORF">scyTo_0010761</name>
</gene>
<keyword evidence="14 22" id="KW-0472">Membrane</keyword>
<dbReference type="GO" id="GO:0140571">
    <property type="term" value="F:transmembrane ascorbate ferrireductase activity"/>
    <property type="evidence" value="ECO:0007669"/>
    <property type="project" value="UniProtKB-EC"/>
</dbReference>
<evidence type="ECO:0000256" key="3">
    <source>
        <dbReference type="ARBA" id="ARBA00011738"/>
    </source>
</evidence>
<feature type="transmembrane region" description="Helical" evidence="22">
    <location>
        <begin position="50"/>
        <end position="73"/>
    </location>
</feature>
<dbReference type="EC" id="7.2.1.3" evidence="15"/>
<comment type="caution">
    <text evidence="24">The sequence shown here is derived from an EMBL/GenBank/DDBJ whole genome shotgun (WGS) entry which is preliminary data.</text>
</comment>
<keyword evidence="4" id="KW-0813">Transport</keyword>
<feature type="domain" description="Cytochrome b561" evidence="23">
    <location>
        <begin position="56"/>
        <end position="266"/>
    </location>
</feature>